<evidence type="ECO:0000313" key="2">
    <source>
        <dbReference type="EMBL" id="KAJ7708230.1"/>
    </source>
</evidence>
<feature type="signal peptide" evidence="1">
    <location>
        <begin position="1"/>
        <end position="19"/>
    </location>
</feature>
<evidence type="ECO:0008006" key="4">
    <source>
        <dbReference type="Google" id="ProtNLM"/>
    </source>
</evidence>
<dbReference type="GO" id="GO:0004672">
    <property type="term" value="F:protein kinase activity"/>
    <property type="evidence" value="ECO:0007669"/>
    <property type="project" value="InterPro"/>
</dbReference>
<gene>
    <name evidence="2" type="ORF">B0H17DRAFT_1273986</name>
</gene>
<protein>
    <recommendedName>
        <fullName evidence="4">Non-specific serine/threonine protein kinase</fullName>
    </recommendedName>
</protein>
<sequence>MMDGVLLVYHLLALCGVHHLDIAEKNIILKPKPLSPRPFCDDLNCQLRFTVPAKSLVQEFDIPGQPAFNYRTLTLAQIESLPIVVINFGHISLLEEIVPEMQDISHGKYIQELLAQNSRPERVRKSLHDVRISNLMTLGAKARAPERQVPWQEVPTHVNSEFFEDTKHVLKE</sequence>
<comment type="caution">
    <text evidence="2">The sequence shown here is derived from an EMBL/GenBank/DDBJ whole genome shotgun (WGS) entry which is preliminary data.</text>
</comment>
<evidence type="ECO:0000256" key="1">
    <source>
        <dbReference type="SAM" id="SignalP"/>
    </source>
</evidence>
<feature type="chain" id="PRO_5042263304" description="Non-specific serine/threonine protein kinase" evidence="1">
    <location>
        <begin position="20"/>
        <end position="172"/>
    </location>
</feature>
<dbReference type="InterPro" id="IPR008266">
    <property type="entry name" value="Tyr_kinase_AS"/>
</dbReference>
<proteinExistence type="predicted"/>
<organism evidence="2 3">
    <name type="scientific">Mycena rosella</name>
    <name type="common">Pink bonnet</name>
    <name type="synonym">Agaricus rosellus</name>
    <dbReference type="NCBI Taxonomy" id="1033263"/>
    <lineage>
        <taxon>Eukaryota</taxon>
        <taxon>Fungi</taxon>
        <taxon>Dikarya</taxon>
        <taxon>Basidiomycota</taxon>
        <taxon>Agaricomycotina</taxon>
        <taxon>Agaricomycetes</taxon>
        <taxon>Agaricomycetidae</taxon>
        <taxon>Agaricales</taxon>
        <taxon>Marasmiineae</taxon>
        <taxon>Mycenaceae</taxon>
        <taxon>Mycena</taxon>
    </lineage>
</organism>
<keyword evidence="1" id="KW-0732">Signal</keyword>
<evidence type="ECO:0000313" key="3">
    <source>
        <dbReference type="Proteomes" id="UP001221757"/>
    </source>
</evidence>
<name>A0AAD7GZ44_MYCRO</name>
<dbReference type="PROSITE" id="PS00109">
    <property type="entry name" value="PROTEIN_KINASE_TYR"/>
    <property type="match status" value="1"/>
</dbReference>
<dbReference type="Proteomes" id="UP001221757">
    <property type="component" value="Unassembled WGS sequence"/>
</dbReference>
<dbReference type="AlphaFoldDB" id="A0AAD7GZ44"/>
<keyword evidence="3" id="KW-1185">Reference proteome</keyword>
<dbReference type="EMBL" id="JARKIE010000004">
    <property type="protein sequence ID" value="KAJ7708230.1"/>
    <property type="molecule type" value="Genomic_DNA"/>
</dbReference>
<accession>A0AAD7GZ44</accession>
<reference evidence="2" key="1">
    <citation type="submission" date="2023-03" db="EMBL/GenBank/DDBJ databases">
        <title>Massive genome expansion in bonnet fungi (Mycena s.s.) driven by repeated elements and novel gene families across ecological guilds.</title>
        <authorList>
            <consortium name="Lawrence Berkeley National Laboratory"/>
            <person name="Harder C.B."/>
            <person name="Miyauchi S."/>
            <person name="Viragh M."/>
            <person name="Kuo A."/>
            <person name="Thoen E."/>
            <person name="Andreopoulos B."/>
            <person name="Lu D."/>
            <person name="Skrede I."/>
            <person name="Drula E."/>
            <person name="Henrissat B."/>
            <person name="Morin E."/>
            <person name="Kohler A."/>
            <person name="Barry K."/>
            <person name="LaButti K."/>
            <person name="Morin E."/>
            <person name="Salamov A."/>
            <person name="Lipzen A."/>
            <person name="Mereny Z."/>
            <person name="Hegedus B."/>
            <person name="Baldrian P."/>
            <person name="Stursova M."/>
            <person name="Weitz H."/>
            <person name="Taylor A."/>
            <person name="Grigoriev I.V."/>
            <person name="Nagy L.G."/>
            <person name="Martin F."/>
            <person name="Kauserud H."/>
        </authorList>
    </citation>
    <scope>NUCLEOTIDE SEQUENCE</scope>
    <source>
        <strain evidence="2">CBHHK067</strain>
    </source>
</reference>